<protein>
    <submittedName>
        <fullName evidence="1">Uncharacterized protein</fullName>
    </submittedName>
</protein>
<name>A0A3M7P380_BRAPC</name>
<evidence type="ECO:0000313" key="1">
    <source>
        <dbReference type="EMBL" id="RMZ93508.1"/>
    </source>
</evidence>
<reference evidence="1 2" key="1">
    <citation type="journal article" date="2018" name="Sci. Rep.">
        <title>Genomic signatures of local adaptation to the degree of environmental predictability in rotifers.</title>
        <authorList>
            <person name="Franch-Gras L."/>
            <person name="Hahn C."/>
            <person name="Garcia-Roger E.M."/>
            <person name="Carmona M.J."/>
            <person name="Serra M."/>
            <person name="Gomez A."/>
        </authorList>
    </citation>
    <scope>NUCLEOTIDE SEQUENCE [LARGE SCALE GENOMIC DNA]</scope>
    <source>
        <strain evidence="1">HYR1</strain>
    </source>
</reference>
<evidence type="ECO:0000313" key="2">
    <source>
        <dbReference type="Proteomes" id="UP000276133"/>
    </source>
</evidence>
<gene>
    <name evidence="1" type="ORF">BpHYR1_022903</name>
</gene>
<sequence>MCRRIEWIFMTSIEMSFLKFHTEFPCIHIFNFYSIGIASMTRPCLQGDCCKRNKPVVAGIKSASFSKGVTSAKIVKISAAFLIKYRWIPSILGNFLGFSLFVEQKIISES</sequence>
<comment type="caution">
    <text evidence="1">The sequence shown here is derived from an EMBL/GenBank/DDBJ whole genome shotgun (WGS) entry which is preliminary data.</text>
</comment>
<organism evidence="1 2">
    <name type="scientific">Brachionus plicatilis</name>
    <name type="common">Marine rotifer</name>
    <name type="synonym">Brachionus muelleri</name>
    <dbReference type="NCBI Taxonomy" id="10195"/>
    <lineage>
        <taxon>Eukaryota</taxon>
        <taxon>Metazoa</taxon>
        <taxon>Spiralia</taxon>
        <taxon>Gnathifera</taxon>
        <taxon>Rotifera</taxon>
        <taxon>Eurotatoria</taxon>
        <taxon>Monogononta</taxon>
        <taxon>Pseudotrocha</taxon>
        <taxon>Ploima</taxon>
        <taxon>Brachionidae</taxon>
        <taxon>Brachionus</taxon>
    </lineage>
</organism>
<dbReference type="AlphaFoldDB" id="A0A3M7P380"/>
<keyword evidence="2" id="KW-1185">Reference proteome</keyword>
<dbReference type="Proteomes" id="UP000276133">
    <property type="component" value="Unassembled WGS sequence"/>
</dbReference>
<proteinExistence type="predicted"/>
<dbReference type="EMBL" id="REGN01013757">
    <property type="protein sequence ID" value="RMZ93508.1"/>
    <property type="molecule type" value="Genomic_DNA"/>
</dbReference>
<accession>A0A3M7P380</accession>